<dbReference type="OrthoDB" id="1926878at2759"/>
<dbReference type="CDD" id="cd00195">
    <property type="entry name" value="UBCc_UEV"/>
    <property type="match status" value="1"/>
</dbReference>
<keyword evidence="5" id="KW-1185">Reference proteome</keyword>
<evidence type="ECO:0000259" key="3">
    <source>
        <dbReference type="PROSITE" id="PS50127"/>
    </source>
</evidence>
<dbReference type="RefSeq" id="XP_007724730.1">
    <property type="nucleotide sequence ID" value="XM_007726540.1"/>
</dbReference>
<accession>W9Z2I3</accession>
<dbReference type="Gene3D" id="3.10.110.10">
    <property type="entry name" value="Ubiquitin Conjugating Enzyme"/>
    <property type="match status" value="2"/>
</dbReference>
<evidence type="ECO:0000313" key="4">
    <source>
        <dbReference type="EMBL" id="EXJ88724.1"/>
    </source>
</evidence>
<dbReference type="PROSITE" id="PS50127">
    <property type="entry name" value="UBC_2"/>
    <property type="match status" value="1"/>
</dbReference>
<dbReference type="GeneID" id="19160529"/>
<dbReference type="EMBL" id="AMWN01000004">
    <property type="protein sequence ID" value="EXJ88724.1"/>
    <property type="molecule type" value="Genomic_DNA"/>
</dbReference>
<organism evidence="4 5">
    <name type="scientific">Capronia coronata CBS 617.96</name>
    <dbReference type="NCBI Taxonomy" id="1182541"/>
    <lineage>
        <taxon>Eukaryota</taxon>
        <taxon>Fungi</taxon>
        <taxon>Dikarya</taxon>
        <taxon>Ascomycota</taxon>
        <taxon>Pezizomycotina</taxon>
        <taxon>Eurotiomycetes</taxon>
        <taxon>Chaetothyriomycetidae</taxon>
        <taxon>Chaetothyriales</taxon>
        <taxon>Herpotrichiellaceae</taxon>
        <taxon>Capronia</taxon>
    </lineage>
</organism>
<dbReference type="AlphaFoldDB" id="W9Z2I3"/>
<dbReference type="Proteomes" id="UP000019484">
    <property type="component" value="Unassembled WGS sequence"/>
</dbReference>
<keyword evidence="1" id="KW-0833">Ubl conjugation pathway</keyword>
<evidence type="ECO:0000256" key="2">
    <source>
        <dbReference type="SAM" id="MobiDB-lite"/>
    </source>
</evidence>
<comment type="caution">
    <text evidence="4">The sequence shown here is derived from an EMBL/GenBank/DDBJ whole genome shotgun (WGS) entry which is preliminary data.</text>
</comment>
<dbReference type="PANTHER" id="PTHR24067">
    <property type="entry name" value="UBIQUITIN-CONJUGATING ENZYME E2"/>
    <property type="match status" value="1"/>
</dbReference>
<protein>
    <recommendedName>
        <fullName evidence="3">UBC core domain-containing protein</fullName>
    </recommendedName>
</protein>
<dbReference type="SUPFAM" id="SSF54495">
    <property type="entry name" value="UBC-like"/>
    <property type="match status" value="1"/>
</dbReference>
<name>W9Z2I3_9EURO</name>
<dbReference type="InterPro" id="IPR000608">
    <property type="entry name" value="UBC"/>
</dbReference>
<proteinExistence type="predicted"/>
<feature type="region of interest" description="Disordered" evidence="2">
    <location>
        <begin position="59"/>
        <end position="78"/>
    </location>
</feature>
<sequence length="331" mass="38172">MSNNPYENEPGYENAKGTEDKKMNDLYCAKIRHETLRIAVIQKLEEALGIQPDGSVALASNSASKGAPGDEEGQQKDEDQELLALKLKFEPFKDLFKRRFLWYFEHYMTTVVEHTPKHKDGADFAKMPFEGGGNTMDGKFRYADLGKRLVRIKEVLREEANAWAAEGLALSERESSKAAFVLRQSEQLGDYFKQKKCHNISVELENQNPYVWLMTYFGKPMTHLDGGIFKIRVNISPRFPDEQPRVKVETPIYHHRVSKDGILCYFPKKPEELRNHIESIAEALDEDSPPYDPRTIVHPEATKLLWGSESDKKRYYRQLRRSAQRTTEDPS</sequence>
<reference evidence="4 5" key="1">
    <citation type="submission" date="2013-03" db="EMBL/GenBank/DDBJ databases">
        <title>The Genome Sequence of Capronia coronata CBS 617.96.</title>
        <authorList>
            <consortium name="The Broad Institute Genomics Platform"/>
            <person name="Cuomo C."/>
            <person name="de Hoog S."/>
            <person name="Gorbushina A."/>
            <person name="Walker B."/>
            <person name="Young S.K."/>
            <person name="Zeng Q."/>
            <person name="Gargeya S."/>
            <person name="Fitzgerald M."/>
            <person name="Haas B."/>
            <person name="Abouelleil A."/>
            <person name="Allen A.W."/>
            <person name="Alvarado L."/>
            <person name="Arachchi H.M."/>
            <person name="Berlin A.M."/>
            <person name="Chapman S.B."/>
            <person name="Gainer-Dewar J."/>
            <person name="Goldberg J."/>
            <person name="Griggs A."/>
            <person name="Gujja S."/>
            <person name="Hansen M."/>
            <person name="Howarth C."/>
            <person name="Imamovic A."/>
            <person name="Ireland A."/>
            <person name="Larimer J."/>
            <person name="McCowan C."/>
            <person name="Murphy C."/>
            <person name="Pearson M."/>
            <person name="Poon T.W."/>
            <person name="Priest M."/>
            <person name="Roberts A."/>
            <person name="Saif S."/>
            <person name="Shea T."/>
            <person name="Sisk P."/>
            <person name="Sykes S."/>
            <person name="Wortman J."/>
            <person name="Nusbaum C."/>
            <person name="Birren B."/>
        </authorList>
    </citation>
    <scope>NUCLEOTIDE SEQUENCE [LARGE SCALE GENOMIC DNA]</scope>
    <source>
        <strain evidence="4 5">CBS 617.96</strain>
    </source>
</reference>
<dbReference type="STRING" id="1182541.W9Z2I3"/>
<feature type="domain" description="UBC core" evidence="3">
    <location>
        <begin position="179"/>
        <end position="331"/>
    </location>
</feature>
<dbReference type="Pfam" id="PF00179">
    <property type="entry name" value="UQ_con"/>
    <property type="match status" value="1"/>
</dbReference>
<evidence type="ECO:0000256" key="1">
    <source>
        <dbReference type="ARBA" id="ARBA00022786"/>
    </source>
</evidence>
<dbReference type="InterPro" id="IPR016135">
    <property type="entry name" value="UBQ-conjugating_enzyme/RWD"/>
</dbReference>
<gene>
    <name evidence="4" type="ORF">A1O1_05656</name>
</gene>
<dbReference type="eggNOG" id="KOG0895">
    <property type="taxonomic scope" value="Eukaryota"/>
</dbReference>
<dbReference type="HOGENOM" id="CLU_037142_0_0_1"/>
<dbReference type="InterPro" id="IPR050113">
    <property type="entry name" value="Ub_conjugating_enzyme"/>
</dbReference>
<evidence type="ECO:0000313" key="5">
    <source>
        <dbReference type="Proteomes" id="UP000019484"/>
    </source>
</evidence>